<dbReference type="AlphaFoldDB" id="F0R0F8"/>
<dbReference type="InterPro" id="IPR008969">
    <property type="entry name" value="CarboxyPept-like_regulatory"/>
</dbReference>
<evidence type="ECO:0000256" key="1">
    <source>
        <dbReference type="SAM" id="SignalP"/>
    </source>
</evidence>
<accession>F0R0F8</accession>
<proteinExistence type="predicted"/>
<organism evidence="2 3">
    <name type="scientific">Phocaeicola salanitronis (strain DSM 18170 / JCM 13657 / CCUG 60908 / BL78)</name>
    <name type="common">Bacteroides salanitronis</name>
    <dbReference type="NCBI Taxonomy" id="667015"/>
    <lineage>
        <taxon>Bacteria</taxon>
        <taxon>Pseudomonadati</taxon>
        <taxon>Bacteroidota</taxon>
        <taxon>Bacteroidia</taxon>
        <taxon>Bacteroidales</taxon>
        <taxon>Bacteroidaceae</taxon>
        <taxon>Phocaeicola</taxon>
    </lineage>
</organism>
<dbReference type="HOGENOM" id="CLU_692342_0_0_10"/>
<dbReference type="STRING" id="667015.Bacsa_2769"/>
<evidence type="ECO:0000313" key="3">
    <source>
        <dbReference type="Proteomes" id="UP000007486"/>
    </source>
</evidence>
<dbReference type="SUPFAM" id="SSF49464">
    <property type="entry name" value="Carboxypeptidase regulatory domain-like"/>
    <property type="match status" value="1"/>
</dbReference>
<keyword evidence="3" id="KW-1185">Reference proteome</keyword>
<evidence type="ECO:0008006" key="4">
    <source>
        <dbReference type="Google" id="ProtNLM"/>
    </source>
</evidence>
<dbReference type="PROSITE" id="PS51257">
    <property type="entry name" value="PROKAR_LIPOPROTEIN"/>
    <property type="match status" value="1"/>
</dbReference>
<protein>
    <recommendedName>
        <fullName evidence="4">Carboxypeptidase regulatory-like domain-containing protein</fullName>
    </recommendedName>
</protein>
<dbReference type="EMBL" id="CP002530">
    <property type="protein sequence ID" value="ADY37302.1"/>
    <property type="molecule type" value="Genomic_DNA"/>
</dbReference>
<keyword evidence="1" id="KW-0732">Signal</keyword>
<dbReference type="Pfam" id="PF13620">
    <property type="entry name" value="CarboxypepD_reg"/>
    <property type="match status" value="1"/>
</dbReference>
<gene>
    <name evidence="2" type="ordered locus">Bacsa_2769</name>
</gene>
<dbReference type="RefSeq" id="WP_013618675.1">
    <property type="nucleotide sequence ID" value="NC_015164.1"/>
</dbReference>
<dbReference type="Proteomes" id="UP000007486">
    <property type="component" value="Chromosome"/>
</dbReference>
<name>F0R0F8_PHOSB</name>
<reference evidence="2 3" key="1">
    <citation type="journal article" date="2011" name="Stand. Genomic Sci.">
        <title>Complete genome sequence of Bacteroides salanitronis type strain (BL78).</title>
        <authorList>
            <person name="Gronow S."/>
            <person name="Held B."/>
            <person name="Lucas S."/>
            <person name="Lapidus A."/>
            <person name="Del Rio T.G."/>
            <person name="Nolan M."/>
            <person name="Tice H."/>
            <person name="Deshpande S."/>
            <person name="Cheng J.F."/>
            <person name="Pitluck S."/>
            <person name="Liolios K."/>
            <person name="Pagani I."/>
            <person name="Ivanova N."/>
            <person name="Mavromatis K."/>
            <person name="Pati A."/>
            <person name="Tapia R."/>
            <person name="Han C."/>
            <person name="Goodwin L."/>
            <person name="Chen A."/>
            <person name="Palaniappan K."/>
            <person name="Land M."/>
            <person name="Hauser L."/>
            <person name="Chang Y.J."/>
            <person name="Jeffries C.D."/>
            <person name="Brambilla E.M."/>
            <person name="Rohde M."/>
            <person name="Goker M."/>
            <person name="Detter J.C."/>
            <person name="Woyke T."/>
            <person name="Bristow J."/>
            <person name="Markowitz V."/>
            <person name="Hugenholtz P."/>
            <person name="Kyrpides N.C."/>
            <person name="Klenk H.P."/>
            <person name="Eisen J.A."/>
        </authorList>
    </citation>
    <scope>NUCLEOTIDE SEQUENCE [LARGE SCALE GENOMIC DNA]</scope>
    <source>
        <strain evidence="2 3">DSM 18170</strain>
    </source>
</reference>
<evidence type="ECO:0000313" key="2">
    <source>
        <dbReference type="EMBL" id="ADY37302.1"/>
    </source>
</evidence>
<sequence>MKQFVKLGMFAFLGVAFATSFVGCSDDDPDYSSVTPPEVAVSHSISGRVTGMDGKGIVATVSMNGTSMQTGADGVFQFERVEAGSYTLTAEAEGKQSRETVVTVSASGSGANAVWNVALPNAGTTVEIDADGGAEASVTSETIEGNAQGAVTVDVTVAESTLPEGSSIVITPIYSMDEAAERSRANEEVMLIGTNVETTDADATLEQPIALAYDVEPEMAEAVRARKYENGQWTDAEYTVENGRVTVMADQFTSYSLTLDADVSSSSSSVALDFGQGLWDNLYGSGDMSVASASFSYHIGMEITSSGTDRITAYLIEILARMAGASVSTAIGNYPIGVTLPIGTALQISGTQQVTLWTVSALGHSASGRQYGDMSISAQAYNREHNGGTN</sequence>
<dbReference type="KEGG" id="bsa:Bacsa_2769"/>
<dbReference type="eggNOG" id="ENOG5031KDI">
    <property type="taxonomic scope" value="Bacteria"/>
</dbReference>
<dbReference type="Gene3D" id="2.60.40.1120">
    <property type="entry name" value="Carboxypeptidase-like, regulatory domain"/>
    <property type="match status" value="1"/>
</dbReference>
<feature type="signal peptide" evidence="1">
    <location>
        <begin position="1"/>
        <end position="18"/>
    </location>
</feature>
<feature type="chain" id="PRO_5003258988" description="Carboxypeptidase regulatory-like domain-containing protein" evidence="1">
    <location>
        <begin position="19"/>
        <end position="390"/>
    </location>
</feature>